<dbReference type="VEuPathDB" id="TriTrypDB:C3747_270g9"/>
<sequence length="354" mass="39755">MIVLNGISEEQKKLAVVGVVAAFFSSAVTAAVVRVLSRQPLKAVEEPPPVVKVATEKNKCASEAREEKKEGSGMYKSELCARQYMEFHYTPSRTSYAQRLRTISESFDFPQRIAQKFKDFFPEAKNEQTRALEIGCATGASVLEMSKYFDSVIGVDYSEIFIHFAQEVLRENSVPHVTRVSFGAVDQGDIEVTRHVRLSHGLFPKRCQFFWGDAMNLLGGGGGAKANLVGRHSSRYDDVSWYQVPAGELFDGVLVSNILCRVQDPRKLLDTLPRLLRKGGILVLASPYSWSDGITPKSKWIGGLPDGPRSEDVVKEILMKNFELLNETDEAFLIRDHVRRYQLGFSHCTVWRRS</sequence>
<accession>A0A2V2VL42</accession>
<dbReference type="PANTHER" id="PTHR45445:SF2">
    <property type="entry name" value="METHYLTRANSFERASE TYPE 11 DOMAIN-CONTAINING PROTEIN"/>
    <property type="match status" value="1"/>
</dbReference>
<name>A0A2V2VL42_TRYCR</name>
<keyword evidence="1" id="KW-0808">Transferase</keyword>
<dbReference type="AlphaFoldDB" id="A0A2V2VL42"/>
<dbReference type="VEuPathDB" id="TriTrypDB:TcBrA4_0096790"/>
<protein>
    <submittedName>
        <fullName evidence="1">Putative methyltransferase domain containing protein</fullName>
    </submittedName>
</protein>
<dbReference type="OMA" id="YNARTEG"/>
<dbReference type="GO" id="GO:0032259">
    <property type="term" value="P:methylation"/>
    <property type="evidence" value="ECO:0007669"/>
    <property type="project" value="UniProtKB-KW"/>
</dbReference>
<dbReference type="VEuPathDB" id="TriTrypDB:TcG_07306"/>
<dbReference type="VEuPathDB" id="TriTrypDB:BCY84_12130"/>
<comment type="caution">
    <text evidence="1">The sequence shown here is derived from an EMBL/GenBank/DDBJ whole genome shotgun (WGS) entry which is preliminary data.</text>
</comment>
<dbReference type="Gene3D" id="3.40.50.150">
    <property type="entry name" value="Vaccinia Virus protein VP39"/>
    <property type="match status" value="1"/>
</dbReference>
<keyword evidence="1" id="KW-0489">Methyltransferase</keyword>
<gene>
    <name evidence="1" type="ORF">C3747_270g9</name>
</gene>
<dbReference type="GO" id="GO:0008168">
    <property type="term" value="F:methyltransferase activity"/>
    <property type="evidence" value="ECO:0007669"/>
    <property type="project" value="UniProtKB-KW"/>
</dbReference>
<dbReference type="CDD" id="cd02440">
    <property type="entry name" value="AdoMet_MTases"/>
    <property type="match status" value="1"/>
</dbReference>
<dbReference type="InterPro" id="IPR029063">
    <property type="entry name" value="SAM-dependent_MTases_sf"/>
</dbReference>
<dbReference type="Pfam" id="PF13489">
    <property type="entry name" value="Methyltransf_23"/>
    <property type="match status" value="1"/>
</dbReference>
<proteinExistence type="predicted"/>
<evidence type="ECO:0000313" key="1">
    <source>
        <dbReference type="EMBL" id="PWU95063.1"/>
    </source>
</evidence>
<organism evidence="1 2">
    <name type="scientific">Trypanosoma cruzi</name>
    <dbReference type="NCBI Taxonomy" id="5693"/>
    <lineage>
        <taxon>Eukaryota</taxon>
        <taxon>Discoba</taxon>
        <taxon>Euglenozoa</taxon>
        <taxon>Kinetoplastea</taxon>
        <taxon>Metakinetoplastina</taxon>
        <taxon>Trypanosomatida</taxon>
        <taxon>Trypanosomatidae</taxon>
        <taxon>Trypanosoma</taxon>
        <taxon>Schizotrypanum</taxon>
    </lineage>
</organism>
<evidence type="ECO:0000313" key="2">
    <source>
        <dbReference type="Proteomes" id="UP000246078"/>
    </source>
</evidence>
<dbReference type="VEuPathDB" id="TriTrypDB:TCDM_07419"/>
<dbReference type="SUPFAM" id="SSF53335">
    <property type="entry name" value="S-adenosyl-L-methionine-dependent methyltransferases"/>
    <property type="match status" value="1"/>
</dbReference>
<dbReference type="VEuPathDB" id="TriTrypDB:TcCLB.506467.29"/>
<dbReference type="VEuPathDB" id="TriTrypDB:C4B63_24g215"/>
<dbReference type="OrthoDB" id="506498at2759"/>
<reference evidence="1 2" key="1">
    <citation type="journal article" date="2018" name="Microb. Genom.">
        <title>Expanding an expanded genome: long-read sequencing of Trypanosoma cruzi.</title>
        <authorList>
            <person name="Berna L."/>
            <person name="Rodriguez M."/>
            <person name="Chiribao M.L."/>
            <person name="Parodi-Talice A."/>
            <person name="Pita S."/>
            <person name="Rijo G."/>
            <person name="Alvarez-Valin F."/>
            <person name="Robello C."/>
        </authorList>
    </citation>
    <scope>NUCLEOTIDE SEQUENCE [LARGE SCALE GENOMIC DNA]</scope>
    <source>
        <strain evidence="1 2">TCC</strain>
    </source>
</reference>
<dbReference type="VEuPathDB" id="TriTrypDB:TcCLB.505193.100"/>
<dbReference type="EMBL" id="PRFC01000270">
    <property type="protein sequence ID" value="PWU95063.1"/>
    <property type="molecule type" value="Genomic_DNA"/>
</dbReference>
<dbReference type="VEuPathDB" id="TriTrypDB:TCSYLVIO_003595"/>
<dbReference type="VEuPathDB" id="TriTrypDB:Tc_MARK_6557"/>
<dbReference type="VEuPathDB" id="TriTrypDB:TcYC6_0086100"/>
<dbReference type="VEuPathDB" id="TriTrypDB:ECC02_009288"/>
<dbReference type="PANTHER" id="PTHR45445">
    <property type="match status" value="1"/>
</dbReference>
<dbReference type="VEuPathDB" id="TriTrypDB:TcCL_ESM01466"/>
<dbReference type="Proteomes" id="UP000246078">
    <property type="component" value="Unassembled WGS sequence"/>
</dbReference>